<comment type="caution">
    <text evidence="2">The sequence shown here is derived from an EMBL/GenBank/DDBJ whole genome shotgun (WGS) entry which is preliminary data.</text>
</comment>
<dbReference type="AlphaFoldDB" id="A0A6P0DJJ6"/>
<dbReference type="GO" id="GO:0006313">
    <property type="term" value="P:DNA transposition"/>
    <property type="evidence" value="ECO:0007669"/>
    <property type="project" value="InterPro"/>
</dbReference>
<dbReference type="SUPFAM" id="SSF143422">
    <property type="entry name" value="Transposase IS200-like"/>
    <property type="match status" value="1"/>
</dbReference>
<dbReference type="GO" id="GO:0003677">
    <property type="term" value="F:DNA binding"/>
    <property type="evidence" value="ECO:0007669"/>
    <property type="project" value="InterPro"/>
</dbReference>
<dbReference type="Proteomes" id="UP000471409">
    <property type="component" value="Unassembled WGS sequence"/>
</dbReference>
<dbReference type="Gene3D" id="3.30.70.1290">
    <property type="entry name" value="Transposase IS200-like"/>
    <property type="match status" value="1"/>
</dbReference>
<evidence type="ECO:0000259" key="1">
    <source>
        <dbReference type="Pfam" id="PF01797"/>
    </source>
</evidence>
<organism evidence="2 3">
    <name type="scientific">Rhizobium leguminosarum</name>
    <dbReference type="NCBI Taxonomy" id="384"/>
    <lineage>
        <taxon>Bacteria</taxon>
        <taxon>Pseudomonadati</taxon>
        <taxon>Pseudomonadota</taxon>
        <taxon>Alphaproteobacteria</taxon>
        <taxon>Hyphomicrobiales</taxon>
        <taxon>Rhizobiaceae</taxon>
        <taxon>Rhizobium/Agrobacterium group</taxon>
        <taxon>Rhizobium</taxon>
    </lineage>
</organism>
<feature type="domain" description="Transposase IS200-like" evidence="1">
    <location>
        <begin position="27"/>
        <end position="107"/>
    </location>
</feature>
<dbReference type="GO" id="GO:0004803">
    <property type="term" value="F:transposase activity"/>
    <property type="evidence" value="ECO:0007669"/>
    <property type="project" value="InterPro"/>
</dbReference>
<sequence>MAVKRNPYTIKLQVVYAIAHDVAPILAEEVDVLGEAFRSAARNFKCDIISTSSGERWFEAILAAEASFDIPKAMTSLKTVTSRAMNGARGSTAVFWTPGYMVSSIGDPVNPEEAALKLEHKGHKK</sequence>
<dbReference type="EMBL" id="WXXP01000010">
    <property type="protein sequence ID" value="NEK52203.1"/>
    <property type="molecule type" value="Genomic_DNA"/>
</dbReference>
<evidence type="ECO:0000313" key="2">
    <source>
        <dbReference type="EMBL" id="NEK52203.1"/>
    </source>
</evidence>
<reference evidence="2 3" key="1">
    <citation type="submission" date="2020-01" db="EMBL/GenBank/DDBJ databases">
        <title>Rhizobium genotypes associated with high levels of biological nitrogen fixation by grain legumes in a temperate-maritime cropping system.</title>
        <authorList>
            <person name="Maluk M."/>
            <person name="Francesc Ferrando Molina F."/>
            <person name="Lopez Del Egido L."/>
            <person name="Lafos M."/>
            <person name="Langarica-Fuentes A."/>
            <person name="Gebre Yohannes G."/>
            <person name="Young M.W."/>
            <person name="Martin P."/>
            <person name="Gantlett R."/>
            <person name="Kenicer G."/>
            <person name="Hawes C."/>
            <person name="Begg G.S."/>
            <person name="Quilliam R.S."/>
            <person name="Squire G.R."/>
            <person name="Poole P.S."/>
            <person name="Young P.W."/>
            <person name="Iannetta P.M."/>
            <person name="James E.K."/>
        </authorList>
    </citation>
    <scope>NUCLEOTIDE SEQUENCE [LARGE SCALE GENOMIC DNA]</scope>
    <source>
        <strain evidence="2 3">JHI944</strain>
    </source>
</reference>
<name>A0A6P0DJJ6_RHILE</name>
<dbReference type="Pfam" id="PF01797">
    <property type="entry name" value="Y1_Tnp"/>
    <property type="match status" value="1"/>
</dbReference>
<evidence type="ECO:0000313" key="3">
    <source>
        <dbReference type="Proteomes" id="UP000471409"/>
    </source>
</evidence>
<dbReference type="RefSeq" id="WP_027691099.1">
    <property type="nucleotide sequence ID" value="NZ_CP121635.1"/>
</dbReference>
<dbReference type="InterPro" id="IPR002686">
    <property type="entry name" value="Transposase_17"/>
</dbReference>
<protein>
    <recommendedName>
        <fullName evidence="1">Transposase IS200-like domain-containing protein</fullName>
    </recommendedName>
</protein>
<accession>A0A6P0DJJ6</accession>
<gene>
    <name evidence="2" type="ORF">GUK36_22515</name>
</gene>
<proteinExistence type="predicted"/>
<dbReference type="InterPro" id="IPR036515">
    <property type="entry name" value="Transposase_17_sf"/>
</dbReference>